<sequence length="349" mass="35374">MPFARREPAPEEALVRQRLEQLLGGGSGHGWTDDGARASASGRQRLEPDEPTEVTGGRWRPHRATLEARTDPEELLGAPSTDLPDTGRHRTSGRPPLFSLPESLRGAQVAVNPAAVLGMLLVVLLVAVVLGWRVWSSGRAAVPRPVSPVVATGDGGQVTAAPMASGPASGDGAVVDSTGTGAEGAGAAGDPGGAAPTVLVVHVAGAVLEPGVVELAPGSRVREAVAAAGGLGPDADTGRINLARPVTDGERIWVPVPGEEEPELPGGGPQAGSGGTGGADGGADTGTVVDLNTADQAALETLPGVGPVTAQRILAWREENGRFSSAEELLEVSGIGERTLEQLRPHLAW</sequence>
<gene>
    <name evidence="4" type="ORF">FB467_1498</name>
</gene>
<dbReference type="SUPFAM" id="SSF47781">
    <property type="entry name" value="RuvA domain 2-like"/>
    <property type="match status" value="1"/>
</dbReference>
<dbReference type="InterPro" id="IPR019554">
    <property type="entry name" value="Soluble_ligand-bd"/>
</dbReference>
<reference evidence="4 5" key="1">
    <citation type="submission" date="2019-06" db="EMBL/GenBank/DDBJ databases">
        <title>Sequencing the genomes of 1000 actinobacteria strains.</title>
        <authorList>
            <person name="Klenk H.-P."/>
        </authorList>
    </citation>
    <scope>NUCLEOTIDE SEQUENCE [LARGE SCALE GENOMIC DNA]</scope>
    <source>
        <strain evidence="4 5">DSM 12335</strain>
    </source>
</reference>
<dbReference type="GO" id="GO:0003677">
    <property type="term" value="F:DNA binding"/>
    <property type="evidence" value="ECO:0007669"/>
    <property type="project" value="InterPro"/>
</dbReference>
<dbReference type="AlphaFoldDB" id="A0A542YQK9"/>
<feature type="transmembrane region" description="Helical" evidence="2">
    <location>
        <begin position="114"/>
        <end position="135"/>
    </location>
</feature>
<evidence type="ECO:0000313" key="4">
    <source>
        <dbReference type="EMBL" id="TQL50392.1"/>
    </source>
</evidence>
<comment type="caution">
    <text evidence="4">The sequence shown here is derived from an EMBL/GenBank/DDBJ whole genome shotgun (WGS) entry which is preliminary data.</text>
</comment>
<dbReference type="InterPro" id="IPR003583">
    <property type="entry name" value="Hlx-hairpin-Hlx_DNA-bd_motif"/>
</dbReference>
<dbReference type="PANTHER" id="PTHR21180">
    <property type="entry name" value="ENDONUCLEASE/EXONUCLEASE/PHOSPHATASE FAMILY DOMAIN-CONTAINING PROTEIN 1"/>
    <property type="match status" value="1"/>
</dbReference>
<proteinExistence type="predicted"/>
<evidence type="ECO:0000256" key="1">
    <source>
        <dbReference type="SAM" id="MobiDB-lite"/>
    </source>
</evidence>
<keyword evidence="2" id="KW-1133">Transmembrane helix</keyword>
<dbReference type="InterPro" id="IPR004509">
    <property type="entry name" value="Competence_ComEA_HhH"/>
</dbReference>
<feature type="compositionally biased region" description="Basic and acidic residues" evidence="1">
    <location>
        <begin position="1"/>
        <end position="19"/>
    </location>
</feature>
<dbReference type="EMBL" id="VFOP01000001">
    <property type="protein sequence ID" value="TQL50392.1"/>
    <property type="molecule type" value="Genomic_DNA"/>
</dbReference>
<organism evidence="4 5">
    <name type="scientific">Ornithinicoccus hortensis</name>
    <dbReference type="NCBI Taxonomy" id="82346"/>
    <lineage>
        <taxon>Bacteria</taxon>
        <taxon>Bacillati</taxon>
        <taxon>Actinomycetota</taxon>
        <taxon>Actinomycetes</taxon>
        <taxon>Micrococcales</taxon>
        <taxon>Intrasporangiaceae</taxon>
        <taxon>Ornithinicoccus</taxon>
    </lineage>
</organism>
<feature type="region of interest" description="Disordered" evidence="1">
    <location>
        <begin position="256"/>
        <end position="285"/>
    </location>
</feature>
<evidence type="ECO:0000313" key="5">
    <source>
        <dbReference type="Proteomes" id="UP000319516"/>
    </source>
</evidence>
<dbReference type="GO" id="GO:0015627">
    <property type="term" value="C:type II protein secretion system complex"/>
    <property type="evidence" value="ECO:0007669"/>
    <property type="project" value="TreeGrafter"/>
</dbReference>
<keyword evidence="5" id="KW-1185">Reference proteome</keyword>
<evidence type="ECO:0000259" key="3">
    <source>
        <dbReference type="SMART" id="SM00278"/>
    </source>
</evidence>
<dbReference type="Pfam" id="PF10531">
    <property type="entry name" value="SLBB"/>
    <property type="match status" value="1"/>
</dbReference>
<dbReference type="InterPro" id="IPR010994">
    <property type="entry name" value="RuvA_2-like"/>
</dbReference>
<dbReference type="Gene3D" id="1.10.150.320">
    <property type="entry name" value="Photosystem II 12 kDa extrinsic protein"/>
    <property type="match status" value="1"/>
</dbReference>
<feature type="region of interest" description="Disordered" evidence="1">
    <location>
        <begin position="1"/>
        <end position="90"/>
    </location>
</feature>
<dbReference type="Gene3D" id="3.10.560.10">
    <property type="entry name" value="Outer membrane lipoprotein wza domain like"/>
    <property type="match status" value="1"/>
</dbReference>
<name>A0A542YQK9_9MICO</name>
<feature type="region of interest" description="Disordered" evidence="1">
    <location>
        <begin position="162"/>
        <end position="189"/>
    </location>
</feature>
<dbReference type="Proteomes" id="UP000319516">
    <property type="component" value="Unassembled WGS sequence"/>
</dbReference>
<accession>A0A542YQK9</accession>
<evidence type="ECO:0000256" key="2">
    <source>
        <dbReference type="SAM" id="Phobius"/>
    </source>
</evidence>
<dbReference type="Pfam" id="PF12836">
    <property type="entry name" value="HHH_3"/>
    <property type="match status" value="1"/>
</dbReference>
<dbReference type="GO" id="GO:0006281">
    <property type="term" value="P:DNA repair"/>
    <property type="evidence" value="ECO:0007669"/>
    <property type="project" value="InterPro"/>
</dbReference>
<dbReference type="InterPro" id="IPR051675">
    <property type="entry name" value="Endo/Exo/Phosphatase_dom_1"/>
</dbReference>
<protein>
    <submittedName>
        <fullName evidence="4">Competence protein ComEA</fullName>
    </submittedName>
</protein>
<dbReference type="GO" id="GO:0015628">
    <property type="term" value="P:protein secretion by the type II secretion system"/>
    <property type="evidence" value="ECO:0007669"/>
    <property type="project" value="TreeGrafter"/>
</dbReference>
<keyword evidence="2" id="KW-0812">Transmembrane</keyword>
<dbReference type="RefSeq" id="WP_244932730.1">
    <property type="nucleotide sequence ID" value="NZ_BAAAIK010000005.1"/>
</dbReference>
<dbReference type="NCBIfam" id="TIGR00426">
    <property type="entry name" value="competence protein ComEA helix-hairpin-helix repeat region"/>
    <property type="match status" value="1"/>
</dbReference>
<dbReference type="SMART" id="SM00278">
    <property type="entry name" value="HhH1"/>
    <property type="match status" value="2"/>
</dbReference>
<dbReference type="PANTHER" id="PTHR21180:SF32">
    <property type="entry name" value="ENDONUCLEASE_EXONUCLEASE_PHOSPHATASE FAMILY DOMAIN-CONTAINING PROTEIN 1"/>
    <property type="match status" value="1"/>
</dbReference>
<keyword evidence="2" id="KW-0472">Membrane</keyword>
<feature type="domain" description="Helix-hairpin-helix DNA-binding motif class 1" evidence="3">
    <location>
        <begin position="327"/>
        <end position="346"/>
    </location>
</feature>
<feature type="domain" description="Helix-hairpin-helix DNA-binding motif class 1" evidence="3">
    <location>
        <begin position="297"/>
        <end position="316"/>
    </location>
</feature>
<feature type="compositionally biased region" description="Gly residues" evidence="1">
    <location>
        <begin position="265"/>
        <end position="284"/>
    </location>
</feature>